<comment type="caution">
    <text evidence="2">The sequence shown here is derived from an EMBL/GenBank/DDBJ whole genome shotgun (WGS) entry which is preliminary data.</text>
</comment>
<evidence type="ECO:0000259" key="1">
    <source>
        <dbReference type="Pfam" id="PF20613"/>
    </source>
</evidence>
<gene>
    <name evidence="2" type="ORF">GXP69_07925</name>
</gene>
<reference evidence="2 3" key="1">
    <citation type="submission" date="2020-02" db="EMBL/GenBank/DDBJ databases">
        <authorList>
            <person name="Kim M.K."/>
        </authorList>
    </citation>
    <scope>NUCLEOTIDE SEQUENCE [LARGE SCALE GENOMIC DNA]</scope>
    <source>
        <strain evidence="2 3">BT327</strain>
    </source>
</reference>
<proteinExistence type="predicted"/>
<evidence type="ECO:0000313" key="2">
    <source>
        <dbReference type="EMBL" id="NEM97619.1"/>
    </source>
</evidence>
<keyword evidence="2" id="KW-0808">Transferase</keyword>
<sequence>MEPQIRTVQVTRYVTPLREGGSLPAIVEADDDFMYVLKFRGAGQGIKALIAELISGEIARLLGFRVPEIVFIQLDEAFGRTEPDEEIQDLLRASEGLNLGLHYLSGAITYDALVTTIDEEQASKIVWLDSLITNVDRTPRNTNMLMWRKELWLIDHGASLFFHHAWQNWEEQAKRPFSNIKDHVLLPQATELETADAAVKAILTPQQIQTIVDLVPDEWLEQVESPFETAAEHRQAYAHFLNTRIAHSEIFTNEAQHARKTLI</sequence>
<accession>A0A6B3LLF4</accession>
<organism evidence="2 3">
    <name type="scientific">Pontibacter burrus</name>
    <dbReference type="NCBI Taxonomy" id="2704466"/>
    <lineage>
        <taxon>Bacteria</taxon>
        <taxon>Pseudomonadati</taxon>
        <taxon>Bacteroidota</taxon>
        <taxon>Cytophagia</taxon>
        <taxon>Cytophagales</taxon>
        <taxon>Hymenobacteraceae</taxon>
        <taxon>Pontibacter</taxon>
    </lineage>
</organism>
<name>A0A6B3LLF4_9BACT</name>
<dbReference type="InterPro" id="IPR046748">
    <property type="entry name" value="HipA_2"/>
</dbReference>
<dbReference type="Proteomes" id="UP000474777">
    <property type="component" value="Unassembled WGS sequence"/>
</dbReference>
<keyword evidence="3" id="KW-1185">Reference proteome</keyword>
<dbReference type="Pfam" id="PF20613">
    <property type="entry name" value="HipA_2"/>
    <property type="match status" value="1"/>
</dbReference>
<evidence type="ECO:0000313" key="3">
    <source>
        <dbReference type="Proteomes" id="UP000474777"/>
    </source>
</evidence>
<keyword evidence="2" id="KW-0032">Aminotransferase</keyword>
<dbReference type="EMBL" id="JAAGWD010000003">
    <property type="protein sequence ID" value="NEM97619.1"/>
    <property type="molecule type" value="Genomic_DNA"/>
</dbReference>
<feature type="domain" description="HipA-like kinase" evidence="1">
    <location>
        <begin position="15"/>
        <end position="236"/>
    </location>
</feature>
<dbReference type="GO" id="GO:0008483">
    <property type="term" value="F:transaminase activity"/>
    <property type="evidence" value="ECO:0007669"/>
    <property type="project" value="UniProtKB-KW"/>
</dbReference>
<protein>
    <submittedName>
        <fullName evidence="2">Aminotransferase class I and II</fullName>
    </submittedName>
</protein>
<dbReference type="AlphaFoldDB" id="A0A6B3LLF4"/>